<accession>A0A212JUD3</accession>
<evidence type="ECO:0000313" key="1">
    <source>
        <dbReference type="EMBL" id="SBW02915.1"/>
    </source>
</evidence>
<name>A0A212JUD3_9FIRM</name>
<reference evidence="1" key="1">
    <citation type="submission" date="2016-04" db="EMBL/GenBank/DDBJ databases">
        <authorList>
            <person name="Evans L.H."/>
            <person name="Alamgir A."/>
            <person name="Owens N."/>
            <person name="Weber N.D."/>
            <person name="Virtaneva K."/>
            <person name="Barbian K."/>
            <person name="Babar A."/>
            <person name="Rosenke K."/>
        </authorList>
    </citation>
    <scope>NUCLEOTIDE SEQUENCE</scope>
    <source>
        <strain evidence="1">86</strain>
    </source>
</reference>
<dbReference type="AlphaFoldDB" id="A0A212JUD3"/>
<organism evidence="1">
    <name type="scientific">uncultured Eubacteriales bacterium</name>
    <dbReference type="NCBI Taxonomy" id="172733"/>
    <lineage>
        <taxon>Bacteria</taxon>
        <taxon>Bacillati</taxon>
        <taxon>Bacillota</taxon>
        <taxon>Clostridia</taxon>
        <taxon>Eubacteriales</taxon>
        <taxon>environmental samples</taxon>
    </lineage>
</organism>
<gene>
    <name evidence="1" type="ORF">KL86CLO1_11713</name>
</gene>
<proteinExistence type="predicted"/>
<dbReference type="EMBL" id="FLUN01000001">
    <property type="protein sequence ID" value="SBW02915.1"/>
    <property type="molecule type" value="Genomic_DNA"/>
</dbReference>
<sequence>MNNGYKVVTIVLSSQNNLFMEVGDMCSFNFCNLSSCGDLFNTLCKMLGWSC</sequence>
<protein>
    <submittedName>
        <fullName evidence="1">Uncharacterized protein</fullName>
    </submittedName>
</protein>